<evidence type="ECO:0000313" key="2">
    <source>
        <dbReference type="Proteomes" id="UP000001514"/>
    </source>
</evidence>
<dbReference type="Gramene" id="EFJ33801">
    <property type="protein sequence ID" value="EFJ33801"/>
    <property type="gene ID" value="SELMODRAFT_406610"/>
</dbReference>
<organism evidence="2">
    <name type="scientific">Selaginella moellendorffii</name>
    <name type="common">Spikemoss</name>
    <dbReference type="NCBI Taxonomy" id="88036"/>
    <lineage>
        <taxon>Eukaryota</taxon>
        <taxon>Viridiplantae</taxon>
        <taxon>Streptophyta</taxon>
        <taxon>Embryophyta</taxon>
        <taxon>Tracheophyta</taxon>
        <taxon>Lycopodiopsida</taxon>
        <taxon>Selaginellales</taxon>
        <taxon>Selaginellaceae</taxon>
        <taxon>Selaginella</taxon>
    </lineage>
</organism>
<keyword evidence="2" id="KW-1185">Reference proteome</keyword>
<protein>
    <submittedName>
        <fullName evidence="1">Uncharacterized protein</fullName>
    </submittedName>
</protein>
<dbReference type="InParanoid" id="D8R0W7"/>
<proteinExistence type="predicted"/>
<dbReference type="HOGENOM" id="CLU_1301545_0_0_1"/>
<sequence>MATYRCSSHKLPLRLRTYFTSSIGPRAASKSHGMRGISVGLLQNATVTMPLAIFLRRLEEFQKLELKKRMCCSKSPWISYHSQSTMDDKLPAIFDVVSLAKFPLGESIVTSSHLCIGISSAWFLESWGARHLNVARSLSKLKNLPACMLVNAVERRKCAASKDSSELLVDKSDDSVVVSVVEGSTTVSENQEPVPVDQVALKTQGCGRLGLR</sequence>
<gene>
    <name evidence="1" type="ORF">SELMODRAFT_406610</name>
</gene>
<dbReference type="KEGG" id="smo:SELMODRAFT_406610"/>
<dbReference type="EMBL" id="GL377570">
    <property type="protein sequence ID" value="EFJ33801.1"/>
    <property type="molecule type" value="Genomic_DNA"/>
</dbReference>
<accession>D8R0W7</accession>
<dbReference type="AlphaFoldDB" id="D8R0W7"/>
<evidence type="ECO:0000313" key="1">
    <source>
        <dbReference type="EMBL" id="EFJ33801.1"/>
    </source>
</evidence>
<name>D8R0W7_SELML</name>
<dbReference type="Proteomes" id="UP000001514">
    <property type="component" value="Unassembled WGS sequence"/>
</dbReference>
<reference evidence="1 2" key="1">
    <citation type="journal article" date="2011" name="Science">
        <title>The Selaginella genome identifies genetic changes associated with the evolution of vascular plants.</title>
        <authorList>
            <person name="Banks J.A."/>
            <person name="Nishiyama T."/>
            <person name="Hasebe M."/>
            <person name="Bowman J.L."/>
            <person name="Gribskov M."/>
            <person name="dePamphilis C."/>
            <person name="Albert V.A."/>
            <person name="Aono N."/>
            <person name="Aoyama T."/>
            <person name="Ambrose B.A."/>
            <person name="Ashton N.W."/>
            <person name="Axtell M.J."/>
            <person name="Barker E."/>
            <person name="Barker M.S."/>
            <person name="Bennetzen J.L."/>
            <person name="Bonawitz N.D."/>
            <person name="Chapple C."/>
            <person name="Cheng C."/>
            <person name="Correa L.G."/>
            <person name="Dacre M."/>
            <person name="DeBarry J."/>
            <person name="Dreyer I."/>
            <person name="Elias M."/>
            <person name="Engstrom E.M."/>
            <person name="Estelle M."/>
            <person name="Feng L."/>
            <person name="Finet C."/>
            <person name="Floyd S.K."/>
            <person name="Frommer W.B."/>
            <person name="Fujita T."/>
            <person name="Gramzow L."/>
            <person name="Gutensohn M."/>
            <person name="Harholt J."/>
            <person name="Hattori M."/>
            <person name="Heyl A."/>
            <person name="Hirai T."/>
            <person name="Hiwatashi Y."/>
            <person name="Ishikawa M."/>
            <person name="Iwata M."/>
            <person name="Karol K.G."/>
            <person name="Koehler B."/>
            <person name="Kolukisaoglu U."/>
            <person name="Kubo M."/>
            <person name="Kurata T."/>
            <person name="Lalonde S."/>
            <person name="Li K."/>
            <person name="Li Y."/>
            <person name="Litt A."/>
            <person name="Lyons E."/>
            <person name="Manning G."/>
            <person name="Maruyama T."/>
            <person name="Michael T.P."/>
            <person name="Mikami K."/>
            <person name="Miyazaki S."/>
            <person name="Morinaga S."/>
            <person name="Murata T."/>
            <person name="Mueller-Roeber B."/>
            <person name="Nelson D.R."/>
            <person name="Obara M."/>
            <person name="Oguri Y."/>
            <person name="Olmstead R.G."/>
            <person name="Onodera N."/>
            <person name="Petersen B.L."/>
            <person name="Pils B."/>
            <person name="Prigge M."/>
            <person name="Rensing S.A."/>
            <person name="Riano-Pachon D.M."/>
            <person name="Roberts A.W."/>
            <person name="Sato Y."/>
            <person name="Scheller H.V."/>
            <person name="Schulz B."/>
            <person name="Schulz C."/>
            <person name="Shakirov E.V."/>
            <person name="Shibagaki N."/>
            <person name="Shinohara N."/>
            <person name="Shippen D.E."/>
            <person name="Soerensen I."/>
            <person name="Sotooka R."/>
            <person name="Sugimoto N."/>
            <person name="Sugita M."/>
            <person name="Sumikawa N."/>
            <person name="Tanurdzic M."/>
            <person name="Theissen G."/>
            <person name="Ulvskov P."/>
            <person name="Wakazuki S."/>
            <person name="Weng J.K."/>
            <person name="Willats W.W."/>
            <person name="Wipf D."/>
            <person name="Wolf P.G."/>
            <person name="Yang L."/>
            <person name="Zimmer A.D."/>
            <person name="Zhu Q."/>
            <person name="Mitros T."/>
            <person name="Hellsten U."/>
            <person name="Loque D."/>
            <person name="Otillar R."/>
            <person name="Salamov A."/>
            <person name="Schmutz J."/>
            <person name="Shapiro H."/>
            <person name="Lindquist E."/>
            <person name="Lucas S."/>
            <person name="Rokhsar D."/>
            <person name="Grigoriev I.V."/>
        </authorList>
    </citation>
    <scope>NUCLEOTIDE SEQUENCE [LARGE SCALE GENOMIC DNA]</scope>
</reference>